<evidence type="ECO:0000313" key="1">
    <source>
        <dbReference type="EMBL" id="KAG0312981.1"/>
    </source>
</evidence>
<proteinExistence type="predicted"/>
<dbReference type="OrthoDB" id="2434002at2759"/>
<accession>A0A9P6R9K3</accession>
<protein>
    <submittedName>
        <fullName evidence="1">Uncharacterized protein</fullName>
    </submittedName>
</protein>
<gene>
    <name evidence="1" type="ORF">BGZ97_010637</name>
</gene>
<feature type="non-terminal residue" evidence="1">
    <location>
        <position position="77"/>
    </location>
</feature>
<reference evidence="1" key="1">
    <citation type="journal article" date="2020" name="Fungal Divers.">
        <title>Resolving the Mortierellaceae phylogeny through synthesis of multi-gene phylogenetics and phylogenomics.</title>
        <authorList>
            <person name="Vandepol N."/>
            <person name="Liber J."/>
            <person name="Desiro A."/>
            <person name="Na H."/>
            <person name="Kennedy M."/>
            <person name="Barry K."/>
            <person name="Grigoriev I.V."/>
            <person name="Miller A.N."/>
            <person name="O'Donnell K."/>
            <person name="Stajich J.E."/>
            <person name="Bonito G."/>
        </authorList>
    </citation>
    <scope>NUCLEOTIDE SEQUENCE</scope>
    <source>
        <strain evidence="1">NVP60</strain>
    </source>
</reference>
<dbReference type="AlphaFoldDB" id="A0A9P6R9K3"/>
<evidence type="ECO:0000313" key="2">
    <source>
        <dbReference type="Proteomes" id="UP000823405"/>
    </source>
</evidence>
<sequence>MTRVSITHIQIQLSSISAAIELARQSGKPLTTEALSSLIASKLTSISMATPGFERTVIHKLDGLYDQGAVTQQIARE</sequence>
<dbReference type="Proteomes" id="UP000823405">
    <property type="component" value="Unassembled WGS sequence"/>
</dbReference>
<dbReference type="EMBL" id="JAAAIN010000560">
    <property type="protein sequence ID" value="KAG0312981.1"/>
    <property type="molecule type" value="Genomic_DNA"/>
</dbReference>
<comment type="caution">
    <text evidence="1">The sequence shown here is derived from an EMBL/GenBank/DDBJ whole genome shotgun (WGS) entry which is preliminary data.</text>
</comment>
<organism evidence="1 2">
    <name type="scientific">Linnemannia gamsii</name>
    <dbReference type="NCBI Taxonomy" id="64522"/>
    <lineage>
        <taxon>Eukaryota</taxon>
        <taxon>Fungi</taxon>
        <taxon>Fungi incertae sedis</taxon>
        <taxon>Mucoromycota</taxon>
        <taxon>Mortierellomycotina</taxon>
        <taxon>Mortierellomycetes</taxon>
        <taxon>Mortierellales</taxon>
        <taxon>Mortierellaceae</taxon>
        <taxon>Linnemannia</taxon>
    </lineage>
</organism>
<name>A0A9P6R9K3_9FUNG</name>
<keyword evidence="2" id="KW-1185">Reference proteome</keyword>